<protein>
    <submittedName>
        <fullName evidence="2">HEPN domain-containing protein</fullName>
    </submittedName>
</protein>
<dbReference type="AlphaFoldDB" id="A0A8J6NTR3"/>
<comment type="caution">
    <text evidence="2">The sequence shown here is derived from an EMBL/GenBank/DDBJ whole genome shotgun (WGS) entry which is preliminary data.</text>
</comment>
<dbReference type="SMART" id="SM00748">
    <property type="entry name" value="HEPN"/>
    <property type="match status" value="1"/>
</dbReference>
<dbReference type="InterPro" id="IPR007842">
    <property type="entry name" value="HEPN_dom"/>
</dbReference>
<dbReference type="PROSITE" id="PS50910">
    <property type="entry name" value="HEPN"/>
    <property type="match status" value="1"/>
</dbReference>
<feature type="domain" description="HEPN" evidence="1">
    <location>
        <begin position="9"/>
        <end position="119"/>
    </location>
</feature>
<proteinExistence type="predicted"/>
<evidence type="ECO:0000313" key="2">
    <source>
        <dbReference type="EMBL" id="MBC8433004.1"/>
    </source>
</evidence>
<dbReference type="Pfam" id="PF05168">
    <property type="entry name" value="HEPN"/>
    <property type="match status" value="1"/>
</dbReference>
<organism evidence="2 3">
    <name type="scientific">Candidatus Desulfatibia vada</name>
    <dbReference type="NCBI Taxonomy" id="2841696"/>
    <lineage>
        <taxon>Bacteria</taxon>
        <taxon>Pseudomonadati</taxon>
        <taxon>Thermodesulfobacteriota</taxon>
        <taxon>Desulfobacteria</taxon>
        <taxon>Desulfobacterales</taxon>
        <taxon>Desulfobacterales incertae sedis</taxon>
        <taxon>Candidatus Desulfatibia</taxon>
    </lineage>
</organism>
<dbReference type="SUPFAM" id="SSF81593">
    <property type="entry name" value="Nucleotidyltransferase substrate binding subunit/domain"/>
    <property type="match status" value="1"/>
</dbReference>
<gene>
    <name evidence="2" type="ORF">H8D96_13920</name>
</gene>
<sequence length="128" mass="14353">MKDETKIWMKYADENLKSARLLLDGSLFNACLQNIQQSVEKSLNALLVEFSIKLIKTHSIGKLTAALTEHDVDVDITEDECDLLDTIYLPSKYPLGGVIPDFEPDADICRQCLSISKKVIKSVKDHLS</sequence>
<name>A0A8J6NTR3_9BACT</name>
<reference evidence="2 3" key="1">
    <citation type="submission" date="2020-08" db="EMBL/GenBank/DDBJ databases">
        <title>Bridging the membrane lipid divide: bacteria of the FCB group superphylum have the potential to synthesize archaeal ether lipids.</title>
        <authorList>
            <person name="Villanueva L."/>
            <person name="Von Meijenfeldt F.A.B."/>
            <person name="Westbye A.B."/>
            <person name="Yadav S."/>
            <person name="Hopmans E.C."/>
            <person name="Dutilh B.E."/>
            <person name="Sinninghe Damste J.S."/>
        </authorList>
    </citation>
    <scope>NUCLEOTIDE SEQUENCE [LARGE SCALE GENOMIC DNA]</scope>
    <source>
        <strain evidence="2">NIOZ-UU17</strain>
    </source>
</reference>
<accession>A0A8J6NTR3</accession>
<dbReference type="Proteomes" id="UP000605201">
    <property type="component" value="Unassembled WGS sequence"/>
</dbReference>
<dbReference type="EMBL" id="JACNIG010000261">
    <property type="protein sequence ID" value="MBC8433004.1"/>
    <property type="molecule type" value="Genomic_DNA"/>
</dbReference>
<evidence type="ECO:0000259" key="1">
    <source>
        <dbReference type="PROSITE" id="PS50910"/>
    </source>
</evidence>
<evidence type="ECO:0000313" key="3">
    <source>
        <dbReference type="Proteomes" id="UP000605201"/>
    </source>
</evidence>
<dbReference type="Gene3D" id="1.20.120.330">
    <property type="entry name" value="Nucleotidyltransferases domain 2"/>
    <property type="match status" value="1"/>
</dbReference>